<feature type="compositionally biased region" description="Basic residues" evidence="1">
    <location>
        <begin position="38"/>
        <end position="52"/>
    </location>
</feature>
<accession>A0A1J7IQH8</accession>
<proteinExistence type="predicted"/>
<feature type="region of interest" description="Disordered" evidence="1">
    <location>
        <begin position="25"/>
        <end position="63"/>
    </location>
</feature>
<evidence type="ECO:0000313" key="3">
    <source>
        <dbReference type="Proteomes" id="UP000182658"/>
    </source>
</evidence>
<protein>
    <submittedName>
        <fullName evidence="2">Uncharacterized protein</fullName>
    </submittedName>
</protein>
<sequence>DIPHTTAAPHQNLPFLTHVIPSLRHAPQKAKPPPNPQLRRRHLRPQHSHQARAHGDPREMDVRTVPVPDKGPAQLVAMFEEHITPHKALIREFMGEQEQRASRAAADERAAVGKVEERMVAGGEGGGEGSVGRGVEVGVVMGRREGGSEGEVATRFGWFKWLKSAVSVVKSLWYVGVGECVGVEGDYAMLREFC</sequence>
<name>A0A1J7IQH8_9PEZI</name>
<feature type="non-terminal residue" evidence="2">
    <location>
        <position position="1"/>
    </location>
</feature>
<dbReference type="AlphaFoldDB" id="A0A1J7IQH8"/>
<gene>
    <name evidence="2" type="ORF">CONLIGDRAFT_693986</name>
</gene>
<feature type="compositionally biased region" description="Basic and acidic residues" evidence="1">
    <location>
        <begin position="53"/>
        <end position="62"/>
    </location>
</feature>
<dbReference type="Proteomes" id="UP000182658">
    <property type="component" value="Unassembled WGS sequence"/>
</dbReference>
<organism evidence="2 3">
    <name type="scientific">Coniochaeta ligniaria NRRL 30616</name>
    <dbReference type="NCBI Taxonomy" id="1408157"/>
    <lineage>
        <taxon>Eukaryota</taxon>
        <taxon>Fungi</taxon>
        <taxon>Dikarya</taxon>
        <taxon>Ascomycota</taxon>
        <taxon>Pezizomycotina</taxon>
        <taxon>Sordariomycetes</taxon>
        <taxon>Sordariomycetidae</taxon>
        <taxon>Coniochaetales</taxon>
        <taxon>Coniochaetaceae</taxon>
        <taxon>Coniochaeta</taxon>
    </lineage>
</organism>
<reference evidence="2 3" key="1">
    <citation type="submission" date="2016-10" db="EMBL/GenBank/DDBJ databases">
        <title>Draft genome sequence of Coniochaeta ligniaria NRRL30616, a lignocellulolytic fungus for bioabatement of inhibitors in plant biomass hydrolysates.</title>
        <authorList>
            <consortium name="DOE Joint Genome Institute"/>
            <person name="Jimenez D.J."/>
            <person name="Hector R.E."/>
            <person name="Riley R."/>
            <person name="Sun H."/>
            <person name="Grigoriev I.V."/>
            <person name="Van Elsas J.D."/>
            <person name="Nichols N.N."/>
        </authorList>
    </citation>
    <scope>NUCLEOTIDE SEQUENCE [LARGE SCALE GENOMIC DNA]</scope>
    <source>
        <strain evidence="2 3">NRRL 30616</strain>
    </source>
</reference>
<keyword evidence="3" id="KW-1185">Reference proteome</keyword>
<dbReference type="InParanoid" id="A0A1J7IQH8"/>
<evidence type="ECO:0000256" key="1">
    <source>
        <dbReference type="SAM" id="MobiDB-lite"/>
    </source>
</evidence>
<dbReference type="EMBL" id="KV875107">
    <property type="protein sequence ID" value="OIW23353.1"/>
    <property type="molecule type" value="Genomic_DNA"/>
</dbReference>
<evidence type="ECO:0000313" key="2">
    <source>
        <dbReference type="EMBL" id="OIW23353.1"/>
    </source>
</evidence>